<feature type="chain" id="PRO_5031452527" evidence="2">
    <location>
        <begin position="20"/>
        <end position="789"/>
    </location>
</feature>
<gene>
    <name evidence="4" type="ORF">GTZ93_36950</name>
</gene>
<keyword evidence="5" id="KW-1185">Reference proteome</keyword>
<proteinExistence type="predicted"/>
<name>A0A7X5BVN8_9BACT</name>
<dbReference type="InterPro" id="IPR000408">
    <property type="entry name" value="Reg_chr_condens"/>
</dbReference>
<dbReference type="PROSITE" id="PS00626">
    <property type="entry name" value="RCC1_2"/>
    <property type="match status" value="2"/>
</dbReference>
<evidence type="ECO:0000256" key="2">
    <source>
        <dbReference type="SAM" id="SignalP"/>
    </source>
</evidence>
<dbReference type="RefSeq" id="WP_139919077.1">
    <property type="nucleotide sequence ID" value="NZ_CBCSLE010000146.1"/>
</dbReference>
<dbReference type="Proteomes" id="UP000537825">
    <property type="component" value="Unassembled WGS sequence"/>
</dbReference>
<dbReference type="InterPro" id="IPR013783">
    <property type="entry name" value="Ig-like_fold"/>
</dbReference>
<dbReference type="Gene3D" id="2.130.10.30">
    <property type="entry name" value="Regulator of chromosome condensation 1/beta-lactamase-inhibitor protein II"/>
    <property type="match status" value="2"/>
</dbReference>
<accession>A0A7X5BVN8</accession>
<dbReference type="Gene3D" id="2.60.40.10">
    <property type="entry name" value="Immunoglobulins"/>
    <property type="match status" value="2"/>
</dbReference>
<evidence type="ECO:0000256" key="1">
    <source>
        <dbReference type="ARBA" id="ARBA00022737"/>
    </source>
</evidence>
<feature type="domain" description="RCC1-like" evidence="3">
    <location>
        <begin position="545"/>
        <end position="787"/>
    </location>
</feature>
<organism evidence="4 5">
    <name type="scientific">Corallococcus exiguus</name>
    <dbReference type="NCBI Taxonomy" id="83462"/>
    <lineage>
        <taxon>Bacteria</taxon>
        <taxon>Pseudomonadati</taxon>
        <taxon>Myxococcota</taxon>
        <taxon>Myxococcia</taxon>
        <taxon>Myxococcales</taxon>
        <taxon>Cystobacterineae</taxon>
        <taxon>Myxococcaceae</taxon>
        <taxon>Corallococcus</taxon>
    </lineage>
</organism>
<dbReference type="PANTHER" id="PTHR22872">
    <property type="entry name" value="BTK-BINDING PROTEIN-RELATED"/>
    <property type="match status" value="1"/>
</dbReference>
<sequence length="789" mass="80683">MQRVGSSRLWVLAVSLVMALTGCGSEEATGSARAVVSLPQALGAGDVARVELTVSGPGMALRTQALVKTGPQWGGEVQNLVAGTGRTFAAQGFDASNVLRYAGQVTGITITAGQVTAVTLVLQQVDAPVPFDNAAPVITSLVASPSMVFPGEVVTLQAAAEDPNVGDTLTVAWTAASGSFSAASSLSTTWTAPATLGPAVLTLKVTDSKGASATLDATVTVRSATGGAVVNGSFNTWPQVSGIMATRTSVAVGESTTVTASASDADGDSLRYQWTSSCLGTWANANTASASFTPTAQPPAGIPCASCALSVAVTDDRGGQTTGTLSLCVGTPTSVRFPPDVVETFQSHTAVPAAGSPVAFRVKAQDAQGSALTFAWTANVGTLGTASTGAATSEVLWTASACVPAGMTPGVQVTVTNALGLSTVRTFNLQGGASCAVPFAATLASGYGFTLSLKQDGTVSAWGNNQYGQLGDGTTTNRTTPVKVQDLSGVVAIAAGRVHGLALKADGSLWVWGTNNSGQLGDGTYTSRLTPVRLQGVGNVAAFDSTYEHTLVLKQDGTVWAWGYNKSGQLGDGTTVTDRNAPVQVQGLTGITAIAAGYHHSLALKQDGTVWAWGNNADGQLGDGTNTNRLVPVQVTGLSDIQAVSTSLFHSLALKRDGTVWAWGENFYGQLGDGTKQPRTLPVKVLSLTGVTSVSAGELHSLALKADGTLWSWGWNAYSQHGDGTSLPTIRDSPGKVPGLTGAKAILARRHSSFALLPGNEVWGWGYNENDQLGVGTAFPIRVPTRMTY</sequence>
<feature type="signal peptide" evidence="2">
    <location>
        <begin position="1"/>
        <end position="19"/>
    </location>
</feature>
<evidence type="ECO:0000259" key="3">
    <source>
        <dbReference type="Pfam" id="PF25390"/>
    </source>
</evidence>
<evidence type="ECO:0000313" key="5">
    <source>
        <dbReference type="Proteomes" id="UP000537825"/>
    </source>
</evidence>
<protein>
    <submittedName>
        <fullName evidence="4">Kelch-like protein</fullName>
    </submittedName>
</protein>
<dbReference type="Pfam" id="PF25390">
    <property type="entry name" value="WD40_RLD"/>
    <property type="match status" value="1"/>
</dbReference>
<evidence type="ECO:0000313" key="4">
    <source>
        <dbReference type="EMBL" id="NBC45404.1"/>
    </source>
</evidence>
<comment type="caution">
    <text evidence="4">The sequence shown here is derived from an EMBL/GenBank/DDBJ whole genome shotgun (WGS) entry which is preliminary data.</text>
</comment>
<keyword evidence="2" id="KW-0732">Signal</keyword>
<dbReference type="PROSITE" id="PS50012">
    <property type="entry name" value="RCC1_3"/>
    <property type="match status" value="6"/>
</dbReference>
<dbReference type="InterPro" id="IPR058923">
    <property type="entry name" value="RCC1-like_dom"/>
</dbReference>
<dbReference type="PRINTS" id="PR00633">
    <property type="entry name" value="RCCNDNSATION"/>
</dbReference>
<dbReference type="InterPro" id="IPR009091">
    <property type="entry name" value="RCC1/BLIP-II"/>
</dbReference>
<dbReference type="InterPro" id="IPR051625">
    <property type="entry name" value="Signaling_Regulatory_Domain"/>
</dbReference>
<reference evidence="4 5" key="1">
    <citation type="submission" date="2020-01" db="EMBL/GenBank/DDBJ databases">
        <title>The draft genome sequence of Corallococcus exiguus DSM 14696.</title>
        <authorList>
            <person name="Zhang X."/>
            <person name="Zhu H."/>
        </authorList>
    </citation>
    <scope>NUCLEOTIDE SEQUENCE [LARGE SCALE GENOMIC DNA]</scope>
    <source>
        <strain evidence="4 5">DSM 14696</strain>
    </source>
</reference>
<dbReference type="SUPFAM" id="SSF49299">
    <property type="entry name" value="PKD domain"/>
    <property type="match status" value="1"/>
</dbReference>
<dbReference type="SUPFAM" id="SSF50965">
    <property type="entry name" value="Galactose oxidase, central domain"/>
    <property type="match status" value="1"/>
</dbReference>
<dbReference type="InterPro" id="IPR011043">
    <property type="entry name" value="Gal_Oxase/kelch_b-propeller"/>
</dbReference>
<dbReference type="PROSITE" id="PS51257">
    <property type="entry name" value="PROKAR_LIPOPROTEIN"/>
    <property type="match status" value="1"/>
</dbReference>
<keyword evidence="1" id="KW-0677">Repeat</keyword>
<dbReference type="EMBL" id="JAAAPK010000013">
    <property type="protein sequence ID" value="NBC45404.1"/>
    <property type="molecule type" value="Genomic_DNA"/>
</dbReference>
<dbReference type="InterPro" id="IPR035986">
    <property type="entry name" value="PKD_dom_sf"/>
</dbReference>
<dbReference type="Pfam" id="PF00415">
    <property type="entry name" value="RCC1"/>
    <property type="match status" value="1"/>
</dbReference>
<dbReference type="SUPFAM" id="SSF50985">
    <property type="entry name" value="RCC1/BLIP-II"/>
    <property type="match status" value="1"/>
</dbReference>
<dbReference type="AlphaFoldDB" id="A0A7X5BVN8"/>
<dbReference type="Pfam" id="PF17963">
    <property type="entry name" value="Big_9"/>
    <property type="match status" value="2"/>
</dbReference>